<dbReference type="Proteomes" id="UP001566132">
    <property type="component" value="Unassembled WGS sequence"/>
</dbReference>
<dbReference type="CDD" id="cd00190">
    <property type="entry name" value="Tryp_SPc"/>
    <property type="match status" value="1"/>
</dbReference>
<dbReference type="PROSITE" id="PS00135">
    <property type="entry name" value="TRYPSIN_SER"/>
    <property type="match status" value="1"/>
</dbReference>
<evidence type="ECO:0000259" key="8">
    <source>
        <dbReference type="PROSITE" id="PS50240"/>
    </source>
</evidence>
<dbReference type="PROSITE" id="PS50240">
    <property type="entry name" value="TRYPSIN_DOM"/>
    <property type="match status" value="1"/>
</dbReference>
<dbReference type="PANTHER" id="PTHR24276">
    <property type="entry name" value="POLYSERASE-RELATED"/>
    <property type="match status" value="1"/>
</dbReference>
<dbReference type="GO" id="GO:0008236">
    <property type="term" value="F:serine-type peptidase activity"/>
    <property type="evidence" value="ECO:0007669"/>
    <property type="project" value="UniProtKB-KW"/>
</dbReference>
<comment type="caution">
    <text evidence="9">The sequence shown here is derived from an EMBL/GenBank/DDBJ whole genome shotgun (WGS) entry which is preliminary data.</text>
</comment>
<proteinExistence type="inferred from homology"/>
<dbReference type="PANTHER" id="PTHR24276:SF98">
    <property type="entry name" value="FI18310P1-RELATED"/>
    <property type="match status" value="1"/>
</dbReference>
<dbReference type="Pfam" id="PF00089">
    <property type="entry name" value="Trypsin"/>
    <property type="match status" value="1"/>
</dbReference>
<protein>
    <recommendedName>
        <fullName evidence="8">Peptidase S1 domain-containing protein</fullName>
    </recommendedName>
</protein>
<gene>
    <name evidence="9" type="ORF">ABEB36_005664</name>
</gene>
<accession>A0ABD1F236</accession>
<keyword evidence="5" id="KW-1015">Disulfide bond</keyword>
<feature type="chain" id="PRO_5044753629" description="Peptidase S1 domain-containing protein" evidence="7">
    <location>
        <begin position="16"/>
        <end position="267"/>
    </location>
</feature>
<evidence type="ECO:0000256" key="5">
    <source>
        <dbReference type="ARBA" id="ARBA00023157"/>
    </source>
</evidence>
<dbReference type="InterPro" id="IPR043504">
    <property type="entry name" value="Peptidase_S1_PA_chymotrypsin"/>
</dbReference>
<feature type="signal peptide" evidence="7">
    <location>
        <begin position="1"/>
        <end position="15"/>
    </location>
</feature>
<dbReference type="FunFam" id="2.40.10.10:FF:000034">
    <property type="entry name" value="Eupolytin"/>
    <property type="match status" value="1"/>
</dbReference>
<evidence type="ECO:0000313" key="10">
    <source>
        <dbReference type="Proteomes" id="UP001566132"/>
    </source>
</evidence>
<keyword evidence="7" id="KW-0732">Signal</keyword>
<evidence type="ECO:0000256" key="7">
    <source>
        <dbReference type="SAM" id="SignalP"/>
    </source>
</evidence>
<dbReference type="SUPFAM" id="SSF50494">
    <property type="entry name" value="Trypsin-like serine proteases"/>
    <property type="match status" value="1"/>
</dbReference>
<dbReference type="PRINTS" id="PR00722">
    <property type="entry name" value="CHYMOTRYPSIN"/>
</dbReference>
<keyword evidence="3 6" id="KW-0378">Hydrolase</keyword>
<evidence type="ECO:0000256" key="6">
    <source>
        <dbReference type="RuleBase" id="RU363034"/>
    </source>
</evidence>
<keyword evidence="4 6" id="KW-0720">Serine protease</keyword>
<evidence type="ECO:0000256" key="3">
    <source>
        <dbReference type="ARBA" id="ARBA00022801"/>
    </source>
</evidence>
<comment type="similarity">
    <text evidence="1">Belongs to the peptidase S1 family.</text>
</comment>
<keyword evidence="10" id="KW-1185">Reference proteome</keyword>
<dbReference type="InterPro" id="IPR050430">
    <property type="entry name" value="Peptidase_S1"/>
</dbReference>
<dbReference type="InterPro" id="IPR001314">
    <property type="entry name" value="Peptidase_S1A"/>
</dbReference>
<dbReference type="SMART" id="SM00020">
    <property type="entry name" value="Tryp_SPc"/>
    <property type="match status" value="1"/>
</dbReference>
<feature type="domain" description="Peptidase S1" evidence="8">
    <location>
        <begin position="40"/>
        <end position="264"/>
    </location>
</feature>
<evidence type="ECO:0000313" key="9">
    <source>
        <dbReference type="EMBL" id="KAL1506272.1"/>
    </source>
</evidence>
<name>A0ABD1F236_HYPHA</name>
<organism evidence="9 10">
    <name type="scientific">Hypothenemus hampei</name>
    <name type="common">Coffee berry borer</name>
    <dbReference type="NCBI Taxonomy" id="57062"/>
    <lineage>
        <taxon>Eukaryota</taxon>
        <taxon>Metazoa</taxon>
        <taxon>Ecdysozoa</taxon>
        <taxon>Arthropoda</taxon>
        <taxon>Hexapoda</taxon>
        <taxon>Insecta</taxon>
        <taxon>Pterygota</taxon>
        <taxon>Neoptera</taxon>
        <taxon>Endopterygota</taxon>
        <taxon>Coleoptera</taxon>
        <taxon>Polyphaga</taxon>
        <taxon>Cucujiformia</taxon>
        <taxon>Curculionidae</taxon>
        <taxon>Scolytinae</taxon>
        <taxon>Hypothenemus</taxon>
    </lineage>
</organism>
<dbReference type="InterPro" id="IPR009003">
    <property type="entry name" value="Peptidase_S1_PA"/>
</dbReference>
<reference evidence="9 10" key="1">
    <citation type="submission" date="2024-05" db="EMBL/GenBank/DDBJ databases">
        <title>Genetic variation in Jamaican populations of the coffee berry borer (Hypothenemus hampei).</title>
        <authorList>
            <person name="Errbii M."/>
            <person name="Myrie A."/>
        </authorList>
    </citation>
    <scope>NUCLEOTIDE SEQUENCE [LARGE SCALE GENOMIC DNA]</scope>
    <source>
        <strain evidence="9">JA-Hopewell-2020-01-JO</strain>
        <tissue evidence="9">Whole body</tissue>
    </source>
</reference>
<dbReference type="InterPro" id="IPR018114">
    <property type="entry name" value="TRYPSIN_HIS"/>
</dbReference>
<sequence>MCKFSFLLLSPLVMGNFLAVMDDPRIFVEPSGEAPPEARIIGGTEVNPNTIPYQAALFIHFARGRSFCGGSLISENYVLTAAHCMDKAKSVEVILGAHDIRKNETSQFRVTCEDITVHPAWNYSKLQNDVALIKLPRQVTLNKYINPLSLAKSGTFTESTGLLTGWGKTSDSSTVSNVLNQVSLEILENTSCEKFYENLIEMTHVCTSGAEIKGGCNGDSGGPLVVDDQQVGIVSFGSDKCTKGYPTVFTRVSEYGKWISENSDVKI</sequence>
<dbReference type="Gene3D" id="2.40.10.10">
    <property type="entry name" value="Trypsin-like serine proteases"/>
    <property type="match status" value="2"/>
</dbReference>
<dbReference type="InterPro" id="IPR033116">
    <property type="entry name" value="TRYPSIN_SER"/>
</dbReference>
<dbReference type="InterPro" id="IPR001254">
    <property type="entry name" value="Trypsin_dom"/>
</dbReference>
<keyword evidence="2 6" id="KW-0645">Protease</keyword>
<evidence type="ECO:0000256" key="1">
    <source>
        <dbReference type="ARBA" id="ARBA00007664"/>
    </source>
</evidence>
<dbReference type="AlphaFoldDB" id="A0ABD1F236"/>
<evidence type="ECO:0000256" key="4">
    <source>
        <dbReference type="ARBA" id="ARBA00022825"/>
    </source>
</evidence>
<evidence type="ECO:0000256" key="2">
    <source>
        <dbReference type="ARBA" id="ARBA00022670"/>
    </source>
</evidence>
<dbReference type="EMBL" id="JBDJPC010000004">
    <property type="protein sequence ID" value="KAL1506272.1"/>
    <property type="molecule type" value="Genomic_DNA"/>
</dbReference>
<dbReference type="PROSITE" id="PS00134">
    <property type="entry name" value="TRYPSIN_HIS"/>
    <property type="match status" value="1"/>
</dbReference>
<dbReference type="GO" id="GO:0006508">
    <property type="term" value="P:proteolysis"/>
    <property type="evidence" value="ECO:0007669"/>
    <property type="project" value="UniProtKB-KW"/>
</dbReference>